<feature type="region of interest" description="Disordered" evidence="1">
    <location>
        <begin position="29"/>
        <end position="134"/>
    </location>
</feature>
<gene>
    <name evidence="2" type="ORF">C0Q70_14770</name>
</gene>
<accession>A0A2T7NSZ1</accession>
<reference evidence="2 3" key="1">
    <citation type="submission" date="2018-04" db="EMBL/GenBank/DDBJ databases">
        <title>The genome of golden apple snail Pomacea canaliculata provides insight into stress tolerance and invasive adaptation.</title>
        <authorList>
            <person name="Liu C."/>
            <person name="Liu B."/>
            <person name="Ren Y."/>
            <person name="Zhang Y."/>
            <person name="Wang H."/>
            <person name="Li S."/>
            <person name="Jiang F."/>
            <person name="Yin L."/>
            <person name="Zhang G."/>
            <person name="Qian W."/>
            <person name="Fan W."/>
        </authorList>
    </citation>
    <scope>NUCLEOTIDE SEQUENCE [LARGE SCALE GENOMIC DNA]</scope>
    <source>
        <strain evidence="2">SZHN2017</strain>
        <tissue evidence="2">Muscle</tissue>
    </source>
</reference>
<dbReference type="OrthoDB" id="6112432at2759"/>
<feature type="compositionally biased region" description="Acidic residues" evidence="1">
    <location>
        <begin position="85"/>
        <end position="95"/>
    </location>
</feature>
<comment type="caution">
    <text evidence="2">The sequence shown here is derived from an EMBL/GenBank/DDBJ whole genome shotgun (WGS) entry which is preliminary data.</text>
</comment>
<evidence type="ECO:0000313" key="3">
    <source>
        <dbReference type="Proteomes" id="UP000245119"/>
    </source>
</evidence>
<organism evidence="2 3">
    <name type="scientific">Pomacea canaliculata</name>
    <name type="common">Golden apple snail</name>
    <dbReference type="NCBI Taxonomy" id="400727"/>
    <lineage>
        <taxon>Eukaryota</taxon>
        <taxon>Metazoa</taxon>
        <taxon>Spiralia</taxon>
        <taxon>Lophotrochozoa</taxon>
        <taxon>Mollusca</taxon>
        <taxon>Gastropoda</taxon>
        <taxon>Caenogastropoda</taxon>
        <taxon>Architaenioglossa</taxon>
        <taxon>Ampullarioidea</taxon>
        <taxon>Ampullariidae</taxon>
        <taxon>Pomacea</taxon>
    </lineage>
</organism>
<feature type="compositionally biased region" description="Basic and acidic residues" evidence="1">
    <location>
        <begin position="60"/>
        <end position="84"/>
    </location>
</feature>
<sequence length="244" mass="28021">MKSDACKLHEFIPKFEGIKEEVNKEWLKKHPRSELPRPVNASPHIVPESSFDLPLQNARIQKDSDANTKLKTPIRTDQKARDPPMAEDESSDCDYVDGASDARSLQTDATPEIQQESREPPLSHFTRRDHPGLKDALSFKPAKDFDRNFVRAQLAGFPAFTDDEEEQQIIQLLQPHLHKAGSYVIWYWALAKRPTVCVVADGERFVTFVVHKSSKTPTSYFIQKRQKRSQSLKEIVQYHIDRGK</sequence>
<evidence type="ECO:0000256" key="1">
    <source>
        <dbReference type="SAM" id="MobiDB-lite"/>
    </source>
</evidence>
<evidence type="ECO:0000313" key="2">
    <source>
        <dbReference type="EMBL" id="PVD24299.1"/>
    </source>
</evidence>
<proteinExistence type="predicted"/>
<dbReference type="AlphaFoldDB" id="A0A2T7NSZ1"/>
<feature type="compositionally biased region" description="Polar residues" evidence="1">
    <location>
        <begin position="103"/>
        <end position="114"/>
    </location>
</feature>
<feature type="compositionally biased region" description="Basic and acidic residues" evidence="1">
    <location>
        <begin position="115"/>
        <end position="133"/>
    </location>
</feature>
<dbReference type="EMBL" id="PZQS01000009">
    <property type="protein sequence ID" value="PVD24299.1"/>
    <property type="molecule type" value="Genomic_DNA"/>
</dbReference>
<name>A0A2T7NSZ1_POMCA</name>
<keyword evidence="3" id="KW-1185">Reference proteome</keyword>
<dbReference type="Proteomes" id="UP000245119">
    <property type="component" value="Linkage Group LG9"/>
</dbReference>
<protein>
    <submittedName>
        <fullName evidence="2">Uncharacterized protein</fullName>
    </submittedName>
</protein>